<dbReference type="PROSITE" id="PS51032">
    <property type="entry name" value="AP2_ERF"/>
    <property type="match status" value="1"/>
</dbReference>
<dbReference type="CDD" id="cd00018">
    <property type="entry name" value="AP2"/>
    <property type="match status" value="1"/>
</dbReference>
<reference evidence="8" key="1">
    <citation type="journal article" date="2021" name="bioRxiv">
        <title>Whole Genome Assembly and Annotation of Northern Wild Rice, Zizania palustris L., Supports a Whole Genome Duplication in the Zizania Genus.</title>
        <authorList>
            <person name="Haas M."/>
            <person name="Kono T."/>
            <person name="Macchietto M."/>
            <person name="Millas R."/>
            <person name="McGilp L."/>
            <person name="Shao M."/>
            <person name="Duquette J."/>
            <person name="Hirsch C.N."/>
            <person name="Kimball J."/>
        </authorList>
    </citation>
    <scope>NUCLEOTIDE SEQUENCE</scope>
    <source>
        <tissue evidence="8">Fresh leaf tissue</tissue>
    </source>
</reference>
<dbReference type="Pfam" id="PF00847">
    <property type="entry name" value="AP2"/>
    <property type="match status" value="1"/>
</dbReference>
<dbReference type="GO" id="GO:0003700">
    <property type="term" value="F:DNA-binding transcription factor activity"/>
    <property type="evidence" value="ECO:0007669"/>
    <property type="project" value="InterPro"/>
</dbReference>
<evidence type="ECO:0000313" key="9">
    <source>
        <dbReference type="Proteomes" id="UP000729402"/>
    </source>
</evidence>
<dbReference type="GO" id="GO:0009873">
    <property type="term" value="P:ethylene-activated signaling pathway"/>
    <property type="evidence" value="ECO:0007669"/>
    <property type="project" value="InterPro"/>
</dbReference>
<dbReference type="EMBL" id="JAAALK010000086">
    <property type="protein sequence ID" value="KAG8081791.1"/>
    <property type="molecule type" value="Genomic_DNA"/>
</dbReference>
<dbReference type="SMART" id="SM00380">
    <property type="entry name" value="AP2"/>
    <property type="match status" value="1"/>
</dbReference>
<reference evidence="8" key="2">
    <citation type="submission" date="2021-02" db="EMBL/GenBank/DDBJ databases">
        <authorList>
            <person name="Kimball J.A."/>
            <person name="Haas M.W."/>
            <person name="Macchietto M."/>
            <person name="Kono T."/>
            <person name="Duquette J."/>
            <person name="Shao M."/>
        </authorList>
    </citation>
    <scope>NUCLEOTIDE SEQUENCE</scope>
    <source>
        <tissue evidence="8">Fresh leaf tissue</tissue>
    </source>
</reference>
<sequence length="482" mass="51170">MVSALAHVICASPDQLPPSSSAAATAQPQAPSFYHPTSSVEPSDHHHRQQQQLGQSAEEEQAAVGAAGRRRHYRGVRQRPWGKWAAEIRDPKKAARVWLGTFDTAEDAAIAYDEAALRFKGTKAKLNFPERVQGRTDLGFLVTRGIPDQHHPGGHYYAGAGQLLPPPQQQTVVPYPDLMQYAQLLQSGGGGGAVRGEAATEAAAHFMMGRGAGGVNLPFGGAMSPSSTTTSTSSSAPQILDFTTQQLIRPGPPSPAGAAMSGSGAMASSSTTSTSSPRAWPPYSLSCHFLHVRRRRAHLQTSTISYCQSYPSSSSSTSSHDAYASHPIGNAVGYPLGVIPTCAFAWLAAGRALRCASHASIYPDKPLCVAAIRDNGDAIEAHVFGTDPAVRLRAQPGAPLRRAAGWCWAGGRPPWPPAVRAPEPHPLRRRRQKTTTSPASGRRRRLGRIRCVSLFPIVFLPASPRATGDLKNPGNPIPSASP</sequence>
<dbReference type="AlphaFoldDB" id="A0A8J5SUL7"/>
<dbReference type="GO" id="GO:0003677">
    <property type="term" value="F:DNA binding"/>
    <property type="evidence" value="ECO:0007669"/>
    <property type="project" value="UniProtKB-KW"/>
</dbReference>
<feature type="region of interest" description="Disordered" evidence="6">
    <location>
        <begin position="417"/>
        <end position="443"/>
    </location>
</feature>
<name>A0A8J5SUL7_ZIZPA</name>
<evidence type="ECO:0000313" key="8">
    <source>
        <dbReference type="EMBL" id="KAG8081791.1"/>
    </source>
</evidence>
<dbReference type="PANTHER" id="PTHR31190:SF489">
    <property type="entry name" value="ETHYLENE-RESPONSIVE TRANSCRIPTION FACTOR ERF113-RELATED"/>
    <property type="match status" value="1"/>
</dbReference>
<keyword evidence="4" id="KW-0804">Transcription</keyword>
<comment type="subcellular location">
    <subcellularLocation>
        <location evidence="1">Nucleus</location>
    </subcellularLocation>
</comment>
<keyword evidence="9" id="KW-1185">Reference proteome</keyword>
<dbReference type="PANTHER" id="PTHR31190">
    <property type="entry name" value="DNA-BINDING DOMAIN"/>
    <property type="match status" value="1"/>
</dbReference>
<evidence type="ECO:0000259" key="7">
    <source>
        <dbReference type="PROSITE" id="PS51032"/>
    </source>
</evidence>
<evidence type="ECO:0000256" key="2">
    <source>
        <dbReference type="ARBA" id="ARBA00023015"/>
    </source>
</evidence>
<keyword evidence="3" id="KW-0238">DNA-binding</keyword>
<evidence type="ECO:0000256" key="5">
    <source>
        <dbReference type="ARBA" id="ARBA00023242"/>
    </source>
</evidence>
<feature type="domain" description="AP2/ERF" evidence="7">
    <location>
        <begin position="72"/>
        <end position="129"/>
    </location>
</feature>
<keyword evidence="2" id="KW-0805">Transcription regulation</keyword>
<dbReference type="InterPro" id="IPR044808">
    <property type="entry name" value="ERF_plant"/>
</dbReference>
<keyword evidence="5" id="KW-0539">Nucleus</keyword>
<feature type="region of interest" description="Disordered" evidence="6">
    <location>
        <begin position="14"/>
        <end position="58"/>
    </location>
</feature>
<organism evidence="8 9">
    <name type="scientific">Zizania palustris</name>
    <name type="common">Northern wild rice</name>
    <dbReference type="NCBI Taxonomy" id="103762"/>
    <lineage>
        <taxon>Eukaryota</taxon>
        <taxon>Viridiplantae</taxon>
        <taxon>Streptophyta</taxon>
        <taxon>Embryophyta</taxon>
        <taxon>Tracheophyta</taxon>
        <taxon>Spermatophyta</taxon>
        <taxon>Magnoliopsida</taxon>
        <taxon>Liliopsida</taxon>
        <taxon>Poales</taxon>
        <taxon>Poaceae</taxon>
        <taxon>BOP clade</taxon>
        <taxon>Oryzoideae</taxon>
        <taxon>Oryzeae</taxon>
        <taxon>Zizaniinae</taxon>
        <taxon>Zizania</taxon>
    </lineage>
</organism>
<feature type="region of interest" description="Disordered" evidence="6">
    <location>
        <begin position="246"/>
        <end position="279"/>
    </location>
</feature>
<evidence type="ECO:0000256" key="3">
    <source>
        <dbReference type="ARBA" id="ARBA00023125"/>
    </source>
</evidence>
<dbReference type="GO" id="GO:0005634">
    <property type="term" value="C:nucleus"/>
    <property type="evidence" value="ECO:0007669"/>
    <property type="project" value="UniProtKB-SubCell"/>
</dbReference>
<gene>
    <name evidence="8" type="ORF">GUJ93_ZPchr0014g47680</name>
</gene>
<evidence type="ECO:0000256" key="4">
    <source>
        <dbReference type="ARBA" id="ARBA00023163"/>
    </source>
</evidence>
<dbReference type="FunFam" id="3.30.730.10:FF:000001">
    <property type="entry name" value="Ethylene-responsive transcription factor 2"/>
    <property type="match status" value="1"/>
</dbReference>
<comment type="caution">
    <text evidence="8">The sequence shown here is derived from an EMBL/GenBank/DDBJ whole genome shotgun (WGS) entry which is preliminary data.</text>
</comment>
<feature type="compositionally biased region" description="Low complexity" evidence="6">
    <location>
        <begin position="17"/>
        <end position="32"/>
    </location>
</feature>
<accession>A0A8J5SUL7</accession>
<feature type="compositionally biased region" description="Low complexity" evidence="6">
    <location>
        <begin position="256"/>
        <end position="277"/>
    </location>
</feature>
<protein>
    <recommendedName>
        <fullName evidence="7">AP2/ERF domain-containing protein</fullName>
    </recommendedName>
</protein>
<evidence type="ECO:0000256" key="1">
    <source>
        <dbReference type="ARBA" id="ARBA00004123"/>
    </source>
</evidence>
<dbReference type="OrthoDB" id="1925932at2759"/>
<dbReference type="Proteomes" id="UP000729402">
    <property type="component" value="Unassembled WGS sequence"/>
</dbReference>
<dbReference type="InterPro" id="IPR001471">
    <property type="entry name" value="AP2/ERF_dom"/>
</dbReference>
<evidence type="ECO:0000256" key="6">
    <source>
        <dbReference type="SAM" id="MobiDB-lite"/>
    </source>
</evidence>
<proteinExistence type="predicted"/>